<organism evidence="3 4">
    <name type="scientific">Fontibacillus phaseoli</name>
    <dbReference type="NCBI Taxonomy" id="1416533"/>
    <lineage>
        <taxon>Bacteria</taxon>
        <taxon>Bacillati</taxon>
        <taxon>Bacillota</taxon>
        <taxon>Bacilli</taxon>
        <taxon>Bacillales</taxon>
        <taxon>Paenibacillaceae</taxon>
        <taxon>Fontibacillus</taxon>
    </lineage>
</organism>
<feature type="transmembrane region" description="Helical" evidence="2">
    <location>
        <begin position="81"/>
        <end position="97"/>
    </location>
</feature>
<feature type="transmembrane region" description="Helical" evidence="2">
    <location>
        <begin position="44"/>
        <end position="61"/>
    </location>
</feature>
<feature type="region of interest" description="Disordered" evidence="1">
    <location>
        <begin position="1"/>
        <end position="38"/>
    </location>
</feature>
<keyword evidence="2" id="KW-0812">Transmembrane</keyword>
<dbReference type="InterPro" id="IPR017195">
    <property type="entry name" value="ABC_thiamin-permease_prd"/>
</dbReference>
<dbReference type="Proteomes" id="UP000253090">
    <property type="component" value="Unassembled WGS sequence"/>
</dbReference>
<evidence type="ECO:0000313" key="3">
    <source>
        <dbReference type="EMBL" id="RCX19757.1"/>
    </source>
</evidence>
<keyword evidence="4" id="KW-1185">Reference proteome</keyword>
<keyword evidence="2" id="KW-0472">Membrane</keyword>
<dbReference type="OrthoDB" id="8017424at2"/>
<feature type="transmembrane region" description="Helical" evidence="2">
    <location>
        <begin position="152"/>
        <end position="174"/>
    </location>
</feature>
<gene>
    <name evidence="3" type="ORF">DFP94_104212</name>
</gene>
<keyword evidence="2" id="KW-1133">Transmembrane helix</keyword>
<evidence type="ECO:0000256" key="2">
    <source>
        <dbReference type="SAM" id="Phobius"/>
    </source>
</evidence>
<dbReference type="RefSeq" id="WP_114497004.1">
    <property type="nucleotide sequence ID" value="NZ_QPJW01000004.1"/>
</dbReference>
<evidence type="ECO:0000256" key="1">
    <source>
        <dbReference type="SAM" id="MobiDB-lite"/>
    </source>
</evidence>
<feature type="compositionally biased region" description="Low complexity" evidence="1">
    <location>
        <begin position="10"/>
        <end position="19"/>
    </location>
</feature>
<feature type="compositionally biased region" description="Basic and acidic residues" evidence="1">
    <location>
        <begin position="20"/>
        <end position="33"/>
    </location>
</feature>
<sequence>MQEITNQKNQSSQPDQSGQSDRETQRSQRKEPDSPALPKRGLKLSDILVTVLVSLVLGVVYHFWSSVYNLFSPLFPQADELVYGMWFIAPTLVFLLIRKPGVALLAEVAAAHVEILFGSEWGVQLVLYSVLQGLGAELVFALFRYRKFSPSVAALAGVAAAAGSIIPDIYYGYVADYETWLLIAKYAMRAVSSALIAGYLAYALAKAVEATGVTSLLRPVAAKDYAALDD</sequence>
<name>A0A369BH05_9BACL</name>
<dbReference type="Pfam" id="PF09819">
    <property type="entry name" value="ABC_cobalt"/>
    <property type="match status" value="1"/>
</dbReference>
<comment type="caution">
    <text evidence="3">The sequence shown here is derived from an EMBL/GenBank/DDBJ whole genome shotgun (WGS) entry which is preliminary data.</text>
</comment>
<dbReference type="PIRSF" id="PIRSF037394">
    <property type="entry name" value="ABC_thiamine-permease_YkoE_prd"/>
    <property type="match status" value="1"/>
</dbReference>
<evidence type="ECO:0000313" key="4">
    <source>
        <dbReference type="Proteomes" id="UP000253090"/>
    </source>
</evidence>
<dbReference type="AlphaFoldDB" id="A0A369BH05"/>
<protein>
    <submittedName>
        <fullName evidence="3">Energy-coupling factor transport system substrate-specific component</fullName>
    </submittedName>
</protein>
<reference evidence="3 4" key="1">
    <citation type="submission" date="2018-07" db="EMBL/GenBank/DDBJ databases">
        <title>Genomic Encyclopedia of Type Strains, Phase III (KMG-III): the genomes of soil and plant-associated and newly described type strains.</title>
        <authorList>
            <person name="Whitman W."/>
        </authorList>
    </citation>
    <scope>NUCLEOTIDE SEQUENCE [LARGE SCALE GENOMIC DNA]</scope>
    <source>
        <strain evidence="3 4">CECT 8333</strain>
    </source>
</reference>
<dbReference type="EMBL" id="QPJW01000004">
    <property type="protein sequence ID" value="RCX19757.1"/>
    <property type="molecule type" value="Genomic_DNA"/>
</dbReference>
<accession>A0A369BH05</accession>
<proteinExistence type="predicted"/>